<feature type="domain" description="CHAD" evidence="1">
    <location>
        <begin position="15"/>
        <end position="260"/>
    </location>
</feature>
<dbReference type="Proteomes" id="UP000295645">
    <property type="component" value="Unassembled WGS sequence"/>
</dbReference>
<dbReference type="Pfam" id="PF05235">
    <property type="entry name" value="CHAD"/>
    <property type="match status" value="1"/>
</dbReference>
<protein>
    <submittedName>
        <fullName evidence="2">CHAD domain-containing protein</fullName>
    </submittedName>
</protein>
<dbReference type="AlphaFoldDB" id="A0A4R3YSR1"/>
<evidence type="ECO:0000259" key="1">
    <source>
        <dbReference type="SMART" id="SM00880"/>
    </source>
</evidence>
<keyword evidence="3" id="KW-1185">Reference proteome</keyword>
<evidence type="ECO:0000313" key="3">
    <source>
        <dbReference type="Proteomes" id="UP000295645"/>
    </source>
</evidence>
<proteinExistence type="predicted"/>
<accession>A0A4R3YSR1</accession>
<dbReference type="PANTHER" id="PTHR39339">
    <property type="entry name" value="SLR1444 PROTEIN"/>
    <property type="match status" value="1"/>
</dbReference>
<name>A0A4R3YSR1_9GAMM</name>
<dbReference type="PANTHER" id="PTHR39339:SF1">
    <property type="entry name" value="CHAD DOMAIN-CONTAINING PROTEIN"/>
    <property type="match status" value="1"/>
</dbReference>
<sequence>MPADTPDLGLLLADLAANQARALARALGRSKDRHKAIHEARKAVRRLRAVLNIGLARFDDDASAIDRGLRALGRGLSTLRDSHVAVVTGKTLVGEAKPAERAAWDAAIAALEARRDGMLGEALRLDPEFRRRIARVQRAAEAIAALPWKRVKKKHVRDALALSARRAHRAAERAQEEGSPVTIHSWRRRVRRERLQLQALQSMHKRSGVHIEGVVEHTGSIRKLMRTADRLGWQQDLRLLKNGLRATHTEIDEAVLATIRSAVASARP</sequence>
<dbReference type="InterPro" id="IPR038186">
    <property type="entry name" value="CHAD_dom_sf"/>
</dbReference>
<dbReference type="RefSeq" id="WP_132142174.1">
    <property type="nucleotide sequence ID" value="NZ_SMCS01000002.1"/>
</dbReference>
<comment type="caution">
    <text evidence="2">The sequence shown here is derived from an EMBL/GenBank/DDBJ whole genome shotgun (WGS) entry which is preliminary data.</text>
</comment>
<dbReference type="SMART" id="SM00880">
    <property type="entry name" value="CHAD"/>
    <property type="match status" value="1"/>
</dbReference>
<gene>
    <name evidence="2" type="ORF">EC912_102292</name>
</gene>
<dbReference type="Gene3D" id="1.40.20.10">
    <property type="entry name" value="CHAD domain"/>
    <property type="match status" value="1"/>
</dbReference>
<dbReference type="EMBL" id="SMCS01000002">
    <property type="protein sequence ID" value="TCV95947.1"/>
    <property type="molecule type" value="Genomic_DNA"/>
</dbReference>
<organism evidence="2 3">
    <name type="scientific">Luteibacter rhizovicinus</name>
    <dbReference type="NCBI Taxonomy" id="242606"/>
    <lineage>
        <taxon>Bacteria</taxon>
        <taxon>Pseudomonadati</taxon>
        <taxon>Pseudomonadota</taxon>
        <taxon>Gammaproteobacteria</taxon>
        <taxon>Lysobacterales</taxon>
        <taxon>Rhodanobacteraceae</taxon>
        <taxon>Luteibacter</taxon>
    </lineage>
</organism>
<dbReference type="InterPro" id="IPR007899">
    <property type="entry name" value="CHAD_dom"/>
</dbReference>
<dbReference type="OrthoDB" id="5947716at2"/>
<reference evidence="2 3" key="1">
    <citation type="submission" date="2019-03" db="EMBL/GenBank/DDBJ databases">
        <title>Above-ground endophytic microbial communities from plants in different locations in the United States.</title>
        <authorList>
            <person name="Frank C."/>
        </authorList>
    </citation>
    <scope>NUCLEOTIDE SEQUENCE [LARGE SCALE GENOMIC DNA]</scope>
    <source>
        <strain evidence="2 3">LP_13_YM</strain>
    </source>
</reference>
<evidence type="ECO:0000313" key="2">
    <source>
        <dbReference type="EMBL" id="TCV95947.1"/>
    </source>
</evidence>